<evidence type="ECO:0000313" key="1">
    <source>
        <dbReference type="EMBL" id="KAE8342121.1"/>
    </source>
</evidence>
<name>A0A5N6Y9G5_9EURO</name>
<dbReference type="EMBL" id="ML737136">
    <property type="protein sequence ID" value="KAE8342121.1"/>
    <property type="molecule type" value="Genomic_DNA"/>
</dbReference>
<reference evidence="1" key="1">
    <citation type="submission" date="2019-04" db="EMBL/GenBank/DDBJ databases">
        <title>Friends and foes A comparative genomics study of 23 Aspergillus species from section Flavi.</title>
        <authorList>
            <consortium name="DOE Joint Genome Institute"/>
            <person name="Kjaerbolling I."/>
            <person name="Vesth T."/>
            <person name="Frisvad J.C."/>
            <person name="Nybo J.L."/>
            <person name="Theobald S."/>
            <person name="Kildgaard S."/>
            <person name="Isbrandt T."/>
            <person name="Kuo A."/>
            <person name="Sato A."/>
            <person name="Lyhne E.K."/>
            <person name="Kogle M.E."/>
            <person name="Wiebenga A."/>
            <person name="Kun R.S."/>
            <person name="Lubbers R.J."/>
            <person name="Makela M.R."/>
            <person name="Barry K."/>
            <person name="Chovatia M."/>
            <person name="Clum A."/>
            <person name="Daum C."/>
            <person name="Haridas S."/>
            <person name="He G."/>
            <person name="LaButti K."/>
            <person name="Lipzen A."/>
            <person name="Mondo S."/>
            <person name="Riley R."/>
            <person name="Salamov A."/>
            <person name="Simmons B.A."/>
            <person name="Magnuson J.K."/>
            <person name="Henrissat B."/>
            <person name="Mortensen U.H."/>
            <person name="Larsen T.O."/>
            <person name="Devries R.P."/>
            <person name="Grigoriev I.V."/>
            <person name="Machida M."/>
            <person name="Baker S.E."/>
            <person name="Andersen M.R."/>
        </authorList>
    </citation>
    <scope>NUCLEOTIDE SEQUENCE</scope>
    <source>
        <strain evidence="1">CBS 117612</strain>
    </source>
</reference>
<gene>
    <name evidence="1" type="ORF">BDV24DRAFT_130918</name>
</gene>
<dbReference type="Proteomes" id="UP000325558">
    <property type="component" value="Unassembled WGS sequence"/>
</dbReference>
<accession>A0A5N6Y9G5</accession>
<proteinExistence type="predicted"/>
<protein>
    <submittedName>
        <fullName evidence="1">Uncharacterized protein</fullName>
    </submittedName>
</protein>
<sequence>MIILMRLIGSMDQNDVKNNFTAGMGTWLGQDTAPRPSFTVDPMSIHLESGLLS</sequence>
<organism evidence="1">
    <name type="scientific">Aspergillus arachidicola</name>
    <dbReference type="NCBI Taxonomy" id="656916"/>
    <lineage>
        <taxon>Eukaryota</taxon>
        <taxon>Fungi</taxon>
        <taxon>Dikarya</taxon>
        <taxon>Ascomycota</taxon>
        <taxon>Pezizomycotina</taxon>
        <taxon>Eurotiomycetes</taxon>
        <taxon>Eurotiomycetidae</taxon>
        <taxon>Eurotiales</taxon>
        <taxon>Aspergillaceae</taxon>
        <taxon>Aspergillus</taxon>
        <taxon>Aspergillus subgen. Circumdati</taxon>
    </lineage>
</organism>
<dbReference type="AlphaFoldDB" id="A0A5N6Y9G5"/>